<reference evidence="4 5" key="1">
    <citation type="submission" date="2021-08" db="EMBL/GenBank/DDBJ databases">
        <title>The genome sequence of Chitinophaga sp. B61.</title>
        <authorList>
            <person name="Zhang X."/>
        </authorList>
    </citation>
    <scope>NUCLEOTIDE SEQUENCE [LARGE SCALE GENOMIC DNA]</scope>
    <source>
        <strain evidence="4 5">B61</strain>
    </source>
</reference>
<feature type="transmembrane region" description="Helical" evidence="2">
    <location>
        <begin position="90"/>
        <end position="113"/>
    </location>
</feature>
<dbReference type="RefSeq" id="WP_220249307.1">
    <property type="nucleotide sequence ID" value="NZ_JAICCF010000001.1"/>
</dbReference>
<dbReference type="InterPro" id="IPR052173">
    <property type="entry name" value="Beta-lactam_resp_regulator"/>
</dbReference>
<dbReference type="EMBL" id="JAICCF010000001">
    <property type="protein sequence ID" value="MBW8684110.1"/>
    <property type="molecule type" value="Genomic_DNA"/>
</dbReference>
<feature type="transmembrane region" description="Helical" evidence="2">
    <location>
        <begin position="6"/>
        <end position="22"/>
    </location>
</feature>
<feature type="transmembrane region" description="Helical" evidence="2">
    <location>
        <begin position="261"/>
        <end position="280"/>
    </location>
</feature>
<name>A0ABS7GAE2_9BACT</name>
<sequence length="551" mass="59931">MLIYLLKANIALVLFYLAYYFGLRRLTFYTLNRFFLVGGILCAAVCPLIDPSLFIREHHELNAVAISYIPDLSTLKQHPSEPFINTLLKYVFWSGVVIMSVRLMVQLFSLWGLHRQTNKTIYENESLRIMEKQANPFSFLRNIYINPSLHTPDELVAIIRHEKIHVQQWHSLDVLLGELNKIFYWFNPGAWLMSVAIRENLEFITDRSILRQGIDAKAYQYSLIKVSGIPYATAIANNFNFSHLKQRIMMMNKKRSSRYNLLRYVVLGAVMGIAVLSLNFTRAIAGVETSAKQLAVVFHPDTTEKDALPPPPPAPPVPPAPPAPPPPVKGKAKVSPPAIPAAPAAIPAPAAAPAPAATPAPAPADESLTMAVAAEPAPQADPGKASVTLRNGGGITKKPLYLIDDVIIGNDLPEGMIDGKDIACIFVEKDEVSIQKYGEAGKNGVVRIYTIAHGAPPANANVQTSASQKTAPATLVSRVTNTPVAAPGALSIQGNKHRALPRGISLRKPLSSHSAVTVTSNGKNNVFVNGSTDVKSQINVNTNTANTTDNK</sequence>
<dbReference type="PANTHER" id="PTHR34978:SF3">
    <property type="entry name" value="SLR0241 PROTEIN"/>
    <property type="match status" value="1"/>
</dbReference>
<accession>A0ABS7GAE2</accession>
<evidence type="ECO:0000313" key="4">
    <source>
        <dbReference type="EMBL" id="MBW8684110.1"/>
    </source>
</evidence>
<evidence type="ECO:0000259" key="3">
    <source>
        <dbReference type="Pfam" id="PF05569"/>
    </source>
</evidence>
<dbReference type="Pfam" id="PF05569">
    <property type="entry name" value="Peptidase_M56"/>
    <property type="match status" value="1"/>
</dbReference>
<dbReference type="PANTHER" id="PTHR34978">
    <property type="entry name" value="POSSIBLE SENSOR-TRANSDUCER PROTEIN BLAR"/>
    <property type="match status" value="1"/>
</dbReference>
<protein>
    <submittedName>
        <fullName evidence="4">M56 family metallopeptidase</fullName>
    </submittedName>
</protein>
<feature type="transmembrane region" description="Helical" evidence="2">
    <location>
        <begin position="34"/>
        <end position="55"/>
    </location>
</feature>
<keyword evidence="5" id="KW-1185">Reference proteome</keyword>
<evidence type="ECO:0000313" key="5">
    <source>
        <dbReference type="Proteomes" id="UP000812961"/>
    </source>
</evidence>
<feature type="region of interest" description="Disordered" evidence="1">
    <location>
        <begin position="302"/>
        <end position="336"/>
    </location>
</feature>
<dbReference type="Proteomes" id="UP000812961">
    <property type="component" value="Unassembled WGS sequence"/>
</dbReference>
<gene>
    <name evidence="4" type="ORF">K1Y79_07150</name>
</gene>
<keyword evidence="2" id="KW-0472">Membrane</keyword>
<comment type="caution">
    <text evidence="4">The sequence shown here is derived from an EMBL/GenBank/DDBJ whole genome shotgun (WGS) entry which is preliminary data.</text>
</comment>
<feature type="compositionally biased region" description="Pro residues" evidence="1">
    <location>
        <begin position="308"/>
        <end position="328"/>
    </location>
</feature>
<dbReference type="InterPro" id="IPR008756">
    <property type="entry name" value="Peptidase_M56"/>
</dbReference>
<feature type="domain" description="Peptidase M56" evidence="3">
    <location>
        <begin position="151"/>
        <end position="251"/>
    </location>
</feature>
<evidence type="ECO:0000256" key="2">
    <source>
        <dbReference type="SAM" id="Phobius"/>
    </source>
</evidence>
<keyword evidence="2" id="KW-1133">Transmembrane helix</keyword>
<proteinExistence type="predicted"/>
<evidence type="ECO:0000256" key="1">
    <source>
        <dbReference type="SAM" id="MobiDB-lite"/>
    </source>
</evidence>
<keyword evidence="2" id="KW-0812">Transmembrane</keyword>
<dbReference type="CDD" id="cd07341">
    <property type="entry name" value="M56_BlaR1_MecR1_like"/>
    <property type="match status" value="1"/>
</dbReference>
<organism evidence="4 5">
    <name type="scientific">Chitinophaga rhizophila</name>
    <dbReference type="NCBI Taxonomy" id="2866212"/>
    <lineage>
        <taxon>Bacteria</taxon>
        <taxon>Pseudomonadati</taxon>
        <taxon>Bacteroidota</taxon>
        <taxon>Chitinophagia</taxon>
        <taxon>Chitinophagales</taxon>
        <taxon>Chitinophagaceae</taxon>
        <taxon>Chitinophaga</taxon>
    </lineage>
</organism>